<dbReference type="Proteomes" id="UP000766550">
    <property type="component" value="Unassembled WGS sequence"/>
</dbReference>
<dbReference type="Pfam" id="PF13412">
    <property type="entry name" value="HTH_24"/>
    <property type="match status" value="1"/>
</dbReference>
<protein>
    <submittedName>
        <fullName evidence="2">Winged helix-turn-helix domain-containing protein</fullName>
    </submittedName>
</protein>
<feature type="compositionally biased region" description="Basic and acidic residues" evidence="1">
    <location>
        <begin position="84"/>
        <end position="117"/>
    </location>
</feature>
<reference evidence="2 3" key="1">
    <citation type="submission" date="2021-06" db="EMBL/GenBank/DDBJ databases">
        <title>New haloarchaea isolates fom saline soil.</title>
        <authorList>
            <person name="Duran-Viseras A."/>
            <person name="Sanchez-Porro C.S."/>
            <person name="Ventosa A."/>
        </authorList>
    </citation>
    <scope>NUCLEOTIDE SEQUENCE [LARGE SCALE GENOMIC DNA]</scope>
    <source>
        <strain evidence="2 3">JCM 183640</strain>
    </source>
</reference>
<feature type="compositionally biased region" description="Low complexity" evidence="1">
    <location>
        <begin position="201"/>
        <end position="216"/>
    </location>
</feature>
<dbReference type="EMBL" id="JAHQXF010000002">
    <property type="protein sequence ID" value="MBV0925203.1"/>
    <property type="molecule type" value="Genomic_DNA"/>
</dbReference>
<evidence type="ECO:0000256" key="1">
    <source>
        <dbReference type="SAM" id="MobiDB-lite"/>
    </source>
</evidence>
<dbReference type="OrthoDB" id="170876at2157"/>
<feature type="compositionally biased region" description="Acidic residues" evidence="1">
    <location>
        <begin position="56"/>
        <end position="75"/>
    </location>
</feature>
<organism evidence="2 3">
    <name type="scientific">Haloarcula limicola</name>
    <dbReference type="NCBI Taxonomy" id="1429915"/>
    <lineage>
        <taxon>Archaea</taxon>
        <taxon>Methanobacteriati</taxon>
        <taxon>Methanobacteriota</taxon>
        <taxon>Stenosarchaea group</taxon>
        <taxon>Halobacteria</taxon>
        <taxon>Halobacteriales</taxon>
        <taxon>Haloarculaceae</taxon>
        <taxon>Haloarcula</taxon>
    </lineage>
</organism>
<gene>
    <name evidence="2" type="ORF">KTS45_13440</name>
</gene>
<dbReference type="RefSeq" id="WP_162318040.1">
    <property type="nucleotide sequence ID" value="NZ_JAHQXF010000002.1"/>
</dbReference>
<feature type="region of interest" description="Disordered" evidence="1">
    <location>
        <begin position="48"/>
        <end position="127"/>
    </location>
</feature>
<name>A0A8J7YB33_9EURY</name>
<keyword evidence="3" id="KW-1185">Reference proteome</keyword>
<feature type="region of interest" description="Disordered" evidence="1">
    <location>
        <begin position="172"/>
        <end position="222"/>
    </location>
</feature>
<accession>A0A8J7YB33</accession>
<comment type="caution">
    <text evidence="2">The sequence shown here is derived from an EMBL/GenBank/DDBJ whole genome shotgun (WGS) entry which is preliminary data.</text>
</comment>
<sequence length="281" mass="30947">MTTKNTAPNPKSIRHKQILDLAAEKPDMACEEIASEIPSATSELVVRVLKEYGDPAAEDSGEDKDDHDSADEPSGDDSSANSATEHEVPRFDALSDKERETFRAIHKHPEESQREIASRLGVSGPTVNCRVNSVKGFDWDTRQTFTAALFENESADSEFRNTASSERQQILADGPQGANASPRDDSDQNEDDHVETGTTLPADKATEAATAATSEPAETDSERVLNRLDSINRQLDTLASKSTSDTAFEEPELVHKVLHACFRDENITEEEELHILEEFLH</sequence>
<proteinExistence type="predicted"/>
<evidence type="ECO:0000313" key="2">
    <source>
        <dbReference type="EMBL" id="MBV0925203.1"/>
    </source>
</evidence>
<evidence type="ECO:0000313" key="3">
    <source>
        <dbReference type="Proteomes" id="UP000766550"/>
    </source>
</evidence>
<dbReference type="AlphaFoldDB" id="A0A8J7YB33"/>